<organism evidence="7 8">
    <name type="scientific">Vibrio ulleungensis</name>
    <dbReference type="NCBI Taxonomy" id="2807619"/>
    <lineage>
        <taxon>Bacteria</taxon>
        <taxon>Pseudomonadati</taxon>
        <taxon>Pseudomonadota</taxon>
        <taxon>Gammaproteobacteria</taxon>
        <taxon>Vibrionales</taxon>
        <taxon>Vibrionaceae</taxon>
        <taxon>Vibrio</taxon>
    </lineage>
</organism>
<evidence type="ECO:0000256" key="2">
    <source>
        <dbReference type="ARBA" id="ARBA00022840"/>
    </source>
</evidence>
<dbReference type="SUPFAM" id="SSF52540">
    <property type="entry name" value="P-loop containing nucleoside triphosphate hydrolases"/>
    <property type="match status" value="1"/>
</dbReference>
<keyword evidence="4" id="KW-0238">DNA-binding</keyword>
<accession>A0ABS2HFN7</accession>
<evidence type="ECO:0000256" key="3">
    <source>
        <dbReference type="ARBA" id="ARBA00023015"/>
    </source>
</evidence>
<evidence type="ECO:0000259" key="6">
    <source>
        <dbReference type="PROSITE" id="PS50045"/>
    </source>
</evidence>
<name>A0ABS2HFN7_9VIBR</name>
<dbReference type="InterPro" id="IPR029016">
    <property type="entry name" value="GAF-like_dom_sf"/>
</dbReference>
<gene>
    <name evidence="7" type="ORF">JQC93_00625</name>
</gene>
<dbReference type="InterPro" id="IPR058031">
    <property type="entry name" value="AAA_lid_NorR"/>
</dbReference>
<dbReference type="PANTHER" id="PTHR32071:SF77">
    <property type="entry name" value="TRANSCRIPTIONAL REGULATORY PROTEIN"/>
    <property type="match status" value="1"/>
</dbReference>
<dbReference type="InterPro" id="IPR025662">
    <property type="entry name" value="Sigma_54_int_dom_ATP-bd_1"/>
</dbReference>
<evidence type="ECO:0000313" key="8">
    <source>
        <dbReference type="Proteomes" id="UP000809621"/>
    </source>
</evidence>
<keyword evidence="3" id="KW-0805">Transcription regulation</keyword>
<dbReference type="Proteomes" id="UP000809621">
    <property type="component" value="Unassembled WGS sequence"/>
</dbReference>
<dbReference type="Pfam" id="PF00158">
    <property type="entry name" value="Sigma54_activat"/>
    <property type="match status" value="1"/>
</dbReference>
<dbReference type="PROSITE" id="PS50045">
    <property type="entry name" value="SIGMA54_INTERACT_4"/>
    <property type="match status" value="1"/>
</dbReference>
<dbReference type="Gene3D" id="1.10.8.60">
    <property type="match status" value="1"/>
</dbReference>
<dbReference type="PROSITE" id="PS00676">
    <property type="entry name" value="SIGMA54_INTERACT_2"/>
    <property type="match status" value="1"/>
</dbReference>
<dbReference type="InterPro" id="IPR027417">
    <property type="entry name" value="P-loop_NTPase"/>
</dbReference>
<dbReference type="SMART" id="SM00382">
    <property type="entry name" value="AAA"/>
    <property type="match status" value="1"/>
</dbReference>
<dbReference type="InterPro" id="IPR025944">
    <property type="entry name" value="Sigma_54_int_dom_CS"/>
</dbReference>
<sequence length="596" mass="66270">MLSSKPLLPSWLSTSWERSEQAGLSQRQRPQDFCLSGYDLKERRHQHNDLIDVVTHSALPLFSERFARSDSRLILSDRDGVIISSWGQPKFREKLTGIALSSGACWKESLKGTNAIGTAIIEQKPISVVAKQHYILRHRFISCSACPIFDTNGDLLGVLDITSEQKEHDLHTQLLVQTLVQLIENQLLERLPSAHTRLEFDAEEGEFCSWKGIVITDEDGQVVGYNHAAQSLMGPNIESLPLDVLMDKSVRHQSLLTPNTPVQHRVPSSLNSTLHHGDECVELCWQQSLKVLDKDIPILLLGETGVGKNEFVKALHNVSQRRQSPLVSVNCGALPHELIESELFGYAAGAFTGANPKGYIGKFRQAHKGTLFLDEIGDLPISAQTRLLHVLQDKQVSPVGAVESHAIDVQIVAATHVDLQQLVAQGKFRHDLYYRLQGLFVALPSLSQRQDKVVLVHNIHRKYAQTNQNIAPELQQLLTHYSWPGNLRELDNVLKVACALAGNSQELSLEHIPQHTLSQMQSQTVHSSASITLNEQGNSALSAADVNNVGGLDDSVNELLLRTFHDNHGNVSQTARKLKISRNTLYRKLRTLGVKD</sequence>
<dbReference type="EMBL" id="JAFEUM010000001">
    <property type="protein sequence ID" value="MBM7034892.1"/>
    <property type="molecule type" value="Genomic_DNA"/>
</dbReference>
<keyword evidence="2" id="KW-0067">ATP-binding</keyword>
<evidence type="ECO:0000313" key="7">
    <source>
        <dbReference type="EMBL" id="MBM7034892.1"/>
    </source>
</evidence>
<dbReference type="RefSeq" id="WP_205156546.1">
    <property type="nucleotide sequence ID" value="NZ_JAFEUM010000001.1"/>
</dbReference>
<protein>
    <submittedName>
        <fullName evidence="7">Sigma-54-dependent Fis family transcriptional regulator</fullName>
    </submittedName>
</protein>
<keyword evidence="1" id="KW-0547">Nucleotide-binding</keyword>
<evidence type="ECO:0000256" key="1">
    <source>
        <dbReference type="ARBA" id="ARBA00022741"/>
    </source>
</evidence>
<dbReference type="InterPro" id="IPR003018">
    <property type="entry name" value="GAF"/>
</dbReference>
<dbReference type="CDD" id="cd00009">
    <property type="entry name" value="AAA"/>
    <property type="match status" value="1"/>
</dbReference>
<comment type="caution">
    <text evidence="7">The sequence shown here is derived from an EMBL/GenBank/DDBJ whole genome shotgun (WGS) entry which is preliminary data.</text>
</comment>
<dbReference type="Gene3D" id="3.40.50.300">
    <property type="entry name" value="P-loop containing nucleotide triphosphate hydrolases"/>
    <property type="match status" value="1"/>
</dbReference>
<dbReference type="Gene3D" id="1.10.10.60">
    <property type="entry name" value="Homeodomain-like"/>
    <property type="match status" value="1"/>
</dbReference>
<keyword evidence="5" id="KW-0804">Transcription</keyword>
<dbReference type="Pfam" id="PF02954">
    <property type="entry name" value="HTH_8"/>
    <property type="match status" value="1"/>
</dbReference>
<dbReference type="InterPro" id="IPR002197">
    <property type="entry name" value="HTH_Fis"/>
</dbReference>
<dbReference type="InterPro" id="IPR009057">
    <property type="entry name" value="Homeodomain-like_sf"/>
</dbReference>
<proteinExistence type="predicted"/>
<feature type="domain" description="Sigma-54 factor interaction" evidence="6">
    <location>
        <begin position="290"/>
        <end position="499"/>
    </location>
</feature>
<dbReference type="SUPFAM" id="SSF46689">
    <property type="entry name" value="Homeodomain-like"/>
    <property type="match status" value="1"/>
</dbReference>
<dbReference type="PROSITE" id="PS00675">
    <property type="entry name" value="SIGMA54_INTERACT_1"/>
    <property type="match status" value="1"/>
</dbReference>
<dbReference type="Pfam" id="PF01590">
    <property type="entry name" value="GAF"/>
    <property type="match status" value="1"/>
</dbReference>
<dbReference type="InterPro" id="IPR002078">
    <property type="entry name" value="Sigma_54_int"/>
</dbReference>
<dbReference type="Pfam" id="PF25601">
    <property type="entry name" value="AAA_lid_14"/>
    <property type="match status" value="1"/>
</dbReference>
<dbReference type="PROSITE" id="PS00688">
    <property type="entry name" value="SIGMA54_INTERACT_3"/>
    <property type="match status" value="1"/>
</dbReference>
<dbReference type="PANTHER" id="PTHR32071">
    <property type="entry name" value="TRANSCRIPTIONAL REGULATORY PROTEIN"/>
    <property type="match status" value="1"/>
</dbReference>
<reference evidence="7 8" key="1">
    <citation type="submission" date="2021-02" db="EMBL/GenBank/DDBJ databases">
        <authorList>
            <person name="Park J.-S."/>
        </authorList>
    </citation>
    <scope>NUCLEOTIDE SEQUENCE [LARGE SCALE GENOMIC DNA]</scope>
    <source>
        <strain evidence="7 8">188UL20-2</strain>
    </source>
</reference>
<evidence type="ECO:0000256" key="5">
    <source>
        <dbReference type="ARBA" id="ARBA00023163"/>
    </source>
</evidence>
<dbReference type="InterPro" id="IPR003593">
    <property type="entry name" value="AAA+_ATPase"/>
</dbReference>
<evidence type="ECO:0000256" key="4">
    <source>
        <dbReference type="ARBA" id="ARBA00023125"/>
    </source>
</evidence>
<dbReference type="InterPro" id="IPR025943">
    <property type="entry name" value="Sigma_54_int_dom_ATP-bd_2"/>
</dbReference>
<dbReference type="PRINTS" id="PR01590">
    <property type="entry name" value="HTHFIS"/>
</dbReference>
<dbReference type="Gene3D" id="3.30.450.40">
    <property type="match status" value="1"/>
</dbReference>
<keyword evidence="8" id="KW-1185">Reference proteome</keyword>